<evidence type="ECO:0000313" key="1">
    <source>
        <dbReference type="EMBL" id="KAK5617478.1"/>
    </source>
</evidence>
<keyword evidence="2" id="KW-1185">Reference proteome</keyword>
<dbReference type="AlphaFoldDB" id="A0AAV9S8P9"/>
<gene>
    <name evidence="1" type="ORF">CRENBAI_005596</name>
</gene>
<sequence>MEKLWTNGSICIPTLTDGKKRIFYYRRIIREFDLLNLQRLPGASESGDLDRVSMIREPRLHRDHLTLPQQSIRHAESPFMAAFMVGY</sequence>
<protein>
    <submittedName>
        <fullName evidence="1">Uncharacterized protein</fullName>
    </submittedName>
</protein>
<accession>A0AAV9S8P9</accession>
<dbReference type="EMBL" id="JAHHUM010000715">
    <property type="protein sequence ID" value="KAK5617478.1"/>
    <property type="molecule type" value="Genomic_DNA"/>
</dbReference>
<dbReference type="Proteomes" id="UP001311232">
    <property type="component" value="Unassembled WGS sequence"/>
</dbReference>
<comment type="caution">
    <text evidence="1">The sequence shown here is derived from an EMBL/GenBank/DDBJ whole genome shotgun (WGS) entry which is preliminary data.</text>
</comment>
<reference evidence="1 2" key="1">
    <citation type="submission" date="2021-06" db="EMBL/GenBank/DDBJ databases">
        <authorList>
            <person name="Palmer J.M."/>
        </authorList>
    </citation>
    <scope>NUCLEOTIDE SEQUENCE [LARGE SCALE GENOMIC DNA]</scope>
    <source>
        <strain evidence="1 2">MEX-2019</strain>
        <tissue evidence="1">Muscle</tissue>
    </source>
</reference>
<organism evidence="1 2">
    <name type="scientific">Crenichthys baileyi</name>
    <name type="common">White River springfish</name>
    <dbReference type="NCBI Taxonomy" id="28760"/>
    <lineage>
        <taxon>Eukaryota</taxon>
        <taxon>Metazoa</taxon>
        <taxon>Chordata</taxon>
        <taxon>Craniata</taxon>
        <taxon>Vertebrata</taxon>
        <taxon>Euteleostomi</taxon>
        <taxon>Actinopterygii</taxon>
        <taxon>Neopterygii</taxon>
        <taxon>Teleostei</taxon>
        <taxon>Neoteleostei</taxon>
        <taxon>Acanthomorphata</taxon>
        <taxon>Ovalentaria</taxon>
        <taxon>Atherinomorphae</taxon>
        <taxon>Cyprinodontiformes</taxon>
        <taxon>Goodeidae</taxon>
        <taxon>Crenichthys</taxon>
    </lineage>
</organism>
<evidence type="ECO:0000313" key="2">
    <source>
        <dbReference type="Proteomes" id="UP001311232"/>
    </source>
</evidence>
<proteinExistence type="predicted"/>
<name>A0AAV9S8P9_9TELE</name>